<evidence type="ECO:0000313" key="1">
    <source>
        <dbReference type="EMBL" id="MDT8760262.1"/>
    </source>
</evidence>
<reference evidence="1" key="1">
    <citation type="submission" date="2022-04" db="EMBL/GenBank/DDBJ databases">
        <title>Tomato heritable bacteria conferring resistance against bacterial wilt.</title>
        <authorList>
            <person name="Yin J."/>
        </authorList>
    </citation>
    <scope>NUCLEOTIDE SEQUENCE</scope>
    <source>
        <strain evidence="1">Cra20</strain>
    </source>
</reference>
<organism evidence="1">
    <name type="scientific">Sphingomonas psychrotolerans</name>
    <dbReference type="NCBI Taxonomy" id="1327635"/>
    <lineage>
        <taxon>Bacteria</taxon>
        <taxon>Pseudomonadati</taxon>
        <taxon>Pseudomonadota</taxon>
        <taxon>Alphaproteobacteria</taxon>
        <taxon>Sphingomonadales</taxon>
        <taxon>Sphingomonadaceae</taxon>
        <taxon>Sphingomonas</taxon>
    </lineage>
</organism>
<gene>
    <name evidence="1" type="ORF">MZO42_16295</name>
</gene>
<accession>A0ABU3N8Y7</accession>
<comment type="caution">
    <text evidence="1">The sequence shown here is derived from an EMBL/GenBank/DDBJ whole genome shotgun (WGS) entry which is preliminary data.</text>
</comment>
<evidence type="ECO:0008006" key="2">
    <source>
        <dbReference type="Google" id="ProtNLM"/>
    </source>
</evidence>
<protein>
    <recommendedName>
        <fullName evidence="2">Carboxypeptidase regulatory-like domain-containing protein</fullName>
    </recommendedName>
</protein>
<name>A0ABU3N8Y7_9SPHN</name>
<dbReference type="EMBL" id="JALMLT010000004">
    <property type="protein sequence ID" value="MDT8760262.1"/>
    <property type="molecule type" value="Genomic_DNA"/>
</dbReference>
<proteinExistence type="predicted"/>
<sequence length="264" mass="27733">MMLAPDLLDRRGLALLAFVDGYGRAVEGPVQVRGDGVRVVPKGGGRYALIEAKGFEAYAATFESAPAHATTPVQLDCTPAGRAYLPRRFRLQLPRDADPTHLDQPGSLFQPVQIELLPAATAQPAGSAVLVRVSVTRADDGRIVEHALVRARTDNGLFTARALTDARGEAVLLFPVLPLSFAGAGATVDRDIAARVIVDVDPAVALFHSPAEVPVAAREAAMRTDGHPDPDALAAALPANFPSGTALRIAAGRQFSLALTWTAP</sequence>